<feature type="compositionally biased region" description="Basic and acidic residues" evidence="1">
    <location>
        <begin position="1909"/>
        <end position="1918"/>
    </location>
</feature>
<feature type="compositionally biased region" description="Basic residues" evidence="1">
    <location>
        <begin position="1176"/>
        <end position="1199"/>
    </location>
</feature>
<dbReference type="WBParaSite" id="PTRK_0000154300.1">
    <property type="protein sequence ID" value="PTRK_0000154300.1"/>
    <property type="gene ID" value="PTRK_0000154300"/>
</dbReference>
<dbReference type="AntiFam" id="ANF00168">
    <property type="entry name" value="Shadow ORF (opposite smc)"/>
</dbReference>
<evidence type="ECO:0000313" key="2">
    <source>
        <dbReference type="Proteomes" id="UP000038045"/>
    </source>
</evidence>
<feature type="region of interest" description="Disordered" evidence="1">
    <location>
        <begin position="1724"/>
        <end position="1771"/>
    </location>
</feature>
<feature type="compositionally biased region" description="Low complexity" evidence="1">
    <location>
        <begin position="1263"/>
        <end position="1274"/>
    </location>
</feature>
<proteinExistence type="predicted"/>
<keyword evidence="2" id="KW-1185">Reference proteome</keyword>
<feature type="region of interest" description="Disordered" evidence="1">
    <location>
        <begin position="1395"/>
        <end position="1444"/>
    </location>
</feature>
<dbReference type="AntiFam" id="ANF00091">
    <property type="entry name" value="Shadow ORF (opposite smc)"/>
</dbReference>
<organism evidence="2 3">
    <name type="scientific">Parastrongyloides trichosuri</name>
    <name type="common">Possum-specific nematode worm</name>
    <dbReference type="NCBI Taxonomy" id="131310"/>
    <lineage>
        <taxon>Eukaryota</taxon>
        <taxon>Metazoa</taxon>
        <taxon>Ecdysozoa</taxon>
        <taxon>Nematoda</taxon>
        <taxon>Chromadorea</taxon>
        <taxon>Rhabditida</taxon>
        <taxon>Tylenchina</taxon>
        <taxon>Panagrolaimomorpha</taxon>
        <taxon>Strongyloidoidea</taxon>
        <taxon>Strongyloididae</taxon>
        <taxon>Parastrongyloides</taxon>
    </lineage>
</organism>
<feature type="compositionally biased region" description="Low complexity" evidence="1">
    <location>
        <begin position="1219"/>
        <end position="1235"/>
    </location>
</feature>
<feature type="region of interest" description="Disordered" evidence="1">
    <location>
        <begin position="2043"/>
        <end position="2106"/>
    </location>
</feature>
<accession>A0A0N4Z3Q0</accession>
<sequence length="2106" mass="220495">MKWGGGPRSGGGALRQRTKRPLRLVGCAVDPTPNFIGRRGALTLRSHDLFGLLQVDADQLAHAAFGHGDAVEAVHPAHGHWVVGDDDEAGVGARPHLVQHPAEAVDVGVIQRGVHLVQHADRRRIGQEDAEDQRRRRQGLLAAAHQAHDRQPLAGRAGVDFQSRLQRIVAFDQLQFGLTAAEQGLEQGLEVGVDDVEGGDQPLASLGVQLVDAVPEFCDRLRQVDALGLHGAEPVAVFGRLFLGAEVDGAQRLALALKTVQQALGPRRVGRAGDGVVGQFPAQFLGRHLRRLADVGRALGQLFGRRLGASGKARPAFAGLRRARFGGAGGAVGFLRARLGDSHGVGRRLLALLGLGQRVHQGVALLGETGGRGLRLRQRGLRLLGVALQRLEAGGAVAGSRDPALAGAGQAAQPLLAHSAVAGLLVAGRAGGLRRQSGALGPAARFGQFLTQVDDDVRGRLHRTGLGEGGLGLLHLAVQPGDGLAVDLGAGGLFGHVQPVALDDGAVQQGGGDRVFLARGLQALLGVQGRRLGRRRRRGGLGDETIRLAQFGRRRFSRRFRICPADVEQGRLKRADLGRDLLVLLRLARLALQPVQRRLQLLADVVQPVEVGLCRPQPQLRFMAPGVQARHASGFFEDAAAVLRLGGDQFADLALTHQGRTVGAGRGVGEQQLHVARPHLLAVDAIGRAAPALDPARDLQHRAVGKGLGRALAGIVDGQLDFGVVARRTACGAGEDHVLHALAAHGFGRVGAHDPAQAFQHVRLAAAVRPDDAGQPGLDLHLGRVDEGFEADEPEALELHRGLQRMVFDPLAVDEEGGGARNACGHGALDLGLQGLAGGGGLQTGLDLFLRAAAGGDGVHEPFAGVALFEGGGLTAHEGAGYVEKAVRCSASPDARRRRGDLGRGRGHVAEHQPCLAGVDIAGLELGQHLIGPVGAMVAGEGGVFDHRHGGVGAAHGPIRRCHGRDRRLRGGRGCGGLADQVQRGGGSGAQADNRQGRNERQDVTGHERFIAGDRCGLTGPTRLVDGLGQAGQGAVGHVHAVDREVGRAGHAGADAGLNAFLHRIDGGLVADAVVDLLLAEARRLTGAEQGGARRHARQPFLLAGHDVVNDVEILVRTGAAGDQEARDGDVLRRRREFAEDVADLLGVDVFGLELGIDLLIPDGAVAAASGPAGSRRLHRRGRGRHRLRPARQCRRRQCRAGDEPPVRSRDPFARRAARTAAAGGPVRGRAPAGRLGAGADGSGLGRRAAASARLRLCVDGWRGPSRPGAAAGQGAAGRHGGPADLGLERGAGFRPADRGRLARGRIGRARLHSLQPDAGGACGDGRGRFLMDPAGRGGQSPADRVQEGAGAGSGRRLARRPQIHRPAAFARHDHHMAVQALEVQVDHPVADLQPRDRQSVQPGGQGGIVDLDQPLGGVDAQAQHRLHHQKDRPGRPGLRQAGDRIGDGRLARFAHEAAEQFGQAHLEMGGRAVDLAQQHGHGMPLAVTRHAGRSQRRVHPPRHPPRPLVRGQAGEQQVPGVGADGPALLAVAVQGDGVEALVLHPVALLDQGAQRLGPVRPFVGAAVAEDGAHFGQSLPGGEGVALDFQQGDRPLGKAAVGVEDGIFGILPALVRQAGVGRAGVVDQPVAVAVAVVVHPARRRDQIGPQDADGLIVVGASGVGAGQGDEQAGGVHPAVVEAEGDLSQHAHLAAARLVHDLAGGGVHEGVGLGRLTRGQIGQHPLGQAGVDPQHLPGGDDAVAAERGREPRRPGVRIGAGRQVGDQKGDIGARLPQPVVEALVASALDDRAPAQPPPHGQSRQNAVPAPARLVRLVAGVQTAFDEQVQAAPARQAEHELGPIGAEAGGRLGKGQAAGAFHPVQPRIAEGDAPTVDHRRMDFAALASRRAAHLKDVDEVGVELERQRQQDVLDAVVDHPHPRRPRPACRRPWPRSSPGRRARASRWGTAAPRRRRGRPICPHRRSRRRTRPEDCLAPAARSPSPNRRGRPRRPWLRSSAVCSAGRRFLWRGPAAFPARCGPGRPDSPANGARIDRGRRACRDARWRASSHGAGGDVDHRKWTPGRTPTSAHRQAPGLSGPAVRAGLSPSCQPSPRRRESGSCRCGSG</sequence>
<evidence type="ECO:0000313" key="3">
    <source>
        <dbReference type="WBParaSite" id="PTRK_0000154300.1"/>
    </source>
</evidence>
<feature type="region of interest" description="Disordered" evidence="1">
    <location>
        <begin position="1263"/>
        <end position="1296"/>
    </location>
</feature>
<reference evidence="3" key="1">
    <citation type="submission" date="2017-02" db="UniProtKB">
        <authorList>
            <consortium name="WormBaseParasite"/>
        </authorList>
    </citation>
    <scope>IDENTIFICATION</scope>
</reference>
<feature type="compositionally biased region" description="Basic residues" evidence="1">
    <location>
        <begin position="1950"/>
        <end position="1968"/>
    </location>
</feature>
<feature type="compositionally biased region" description="Basic and acidic residues" evidence="1">
    <location>
        <begin position="1743"/>
        <end position="1752"/>
    </location>
</feature>
<feature type="compositionally biased region" description="Basic residues" evidence="1">
    <location>
        <begin position="1919"/>
        <end position="1942"/>
    </location>
</feature>
<dbReference type="Proteomes" id="UP000038045">
    <property type="component" value="Unplaced"/>
</dbReference>
<feature type="region of interest" description="Disordered" evidence="1">
    <location>
        <begin position="1333"/>
        <end position="1362"/>
    </location>
</feature>
<feature type="region of interest" description="Disordered" evidence="1">
    <location>
        <begin position="973"/>
        <end position="1002"/>
    </location>
</feature>
<feature type="region of interest" description="Disordered" evidence="1">
    <location>
        <begin position="1170"/>
        <end position="1245"/>
    </location>
</feature>
<evidence type="ECO:0000256" key="1">
    <source>
        <dbReference type="SAM" id="MobiDB-lite"/>
    </source>
</evidence>
<feature type="compositionally biased region" description="Basic and acidic residues" evidence="1">
    <location>
        <begin position="1200"/>
        <end position="1214"/>
    </location>
</feature>
<feature type="region of interest" description="Disordered" evidence="1">
    <location>
        <begin position="123"/>
        <end position="149"/>
    </location>
</feature>
<protein>
    <submittedName>
        <fullName evidence="3">PE-PGRS family protein</fullName>
    </submittedName>
</protein>
<name>A0A0N4Z3Q0_PARTI</name>
<feature type="compositionally biased region" description="Gly residues" evidence="1">
    <location>
        <begin position="1236"/>
        <end position="1245"/>
    </location>
</feature>
<feature type="region of interest" description="Disordered" evidence="1">
    <location>
        <begin position="1909"/>
        <end position="1991"/>
    </location>
</feature>
<feature type="compositionally biased region" description="Basic residues" evidence="1">
    <location>
        <begin position="1491"/>
        <end position="1506"/>
    </location>
</feature>
<feature type="region of interest" description="Disordered" evidence="1">
    <location>
        <begin position="1491"/>
        <end position="1519"/>
    </location>
</feature>